<dbReference type="Proteomes" id="UP000293300">
    <property type="component" value="Unassembled WGS sequence"/>
</dbReference>
<evidence type="ECO:0008006" key="3">
    <source>
        <dbReference type="Google" id="ProtNLM"/>
    </source>
</evidence>
<dbReference type="AlphaFoldDB" id="A0A4Q9Z154"/>
<evidence type="ECO:0000313" key="1">
    <source>
        <dbReference type="EMBL" id="TBX69967.1"/>
    </source>
</evidence>
<dbReference type="EMBL" id="SJPE01000005">
    <property type="protein sequence ID" value="TBX69967.1"/>
    <property type="molecule type" value="Genomic_DNA"/>
</dbReference>
<accession>A0A4Q9Z154</accession>
<dbReference type="RefSeq" id="WP_131475696.1">
    <property type="nucleotide sequence ID" value="NZ_SJPE01000005.1"/>
</dbReference>
<sequence>MIEIFKTNVQEKKQATTLVALLSDRFSDFSIGFDLEDCDKILRVEGRNINPSVIIETMQSQGYSCEILI</sequence>
<protein>
    <recommendedName>
        <fullName evidence="3">Copper chaperone</fullName>
    </recommendedName>
</protein>
<reference evidence="1 2" key="1">
    <citation type="submission" date="2019-02" db="EMBL/GenBank/DDBJ databases">
        <title>Flavobacterium sp. RD-2-33 isolated from forest soil.</title>
        <authorList>
            <person name="Chaudhary D.K."/>
        </authorList>
    </citation>
    <scope>NUCLEOTIDE SEQUENCE [LARGE SCALE GENOMIC DNA]</scope>
    <source>
        <strain evidence="1 2">RD-2-33</strain>
    </source>
</reference>
<keyword evidence="2" id="KW-1185">Reference proteome</keyword>
<proteinExistence type="predicted"/>
<dbReference type="OrthoDB" id="1036397at2"/>
<comment type="caution">
    <text evidence="1">The sequence shown here is derived from an EMBL/GenBank/DDBJ whole genome shotgun (WGS) entry which is preliminary data.</text>
</comment>
<name>A0A4Q9Z154_9FLAO</name>
<evidence type="ECO:0000313" key="2">
    <source>
        <dbReference type="Proteomes" id="UP000293300"/>
    </source>
</evidence>
<gene>
    <name evidence="1" type="ORF">EZL74_05990</name>
</gene>
<organism evidence="1 2">
    <name type="scientific">Flavobacterium silvisoli</name>
    <dbReference type="NCBI Taxonomy" id="2529433"/>
    <lineage>
        <taxon>Bacteria</taxon>
        <taxon>Pseudomonadati</taxon>
        <taxon>Bacteroidota</taxon>
        <taxon>Flavobacteriia</taxon>
        <taxon>Flavobacteriales</taxon>
        <taxon>Flavobacteriaceae</taxon>
        <taxon>Flavobacterium</taxon>
    </lineage>
</organism>